<evidence type="ECO:0000313" key="1">
    <source>
        <dbReference type="EMBL" id="PWN48652.1"/>
    </source>
</evidence>
<organism evidence="1 2">
    <name type="scientific">Violaceomyces palustris</name>
    <dbReference type="NCBI Taxonomy" id="1673888"/>
    <lineage>
        <taxon>Eukaryota</taxon>
        <taxon>Fungi</taxon>
        <taxon>Dikarya</taxon>
        <taxon>Basidiomycota</taxon>
        <taxon>Ustilaginomycotina</taxon>
        <taxon>Ustilaginomycetes</taxon>
        <taxon>Violaceomycetales</taxon>
        <taxon>Violaceomycetaceae</taxon>
        <taxon>Violaceomyces</taxon>
    </lineage>
</organism>
<protein>
    <submittedName>
        <fullName evidence="1">Uncharacterized protein</fullName>
    </submittedName>
</protein>
<reference evidence="1 2" key="1">
    <citation type="journal article" date="2018" name="Mol. Biol. Evol.">
        <title>Broad Genomic Sampling Reveals a Smut Pathogenic Ancestry of the Fungal Clade Ustilaginomycotina.</title>
        <authorList>
            <person name="Kijpornyongpan T."/>
            <person name="Mondo S.J."/>
            <person name="Barry K."/>
            <person name="Sandor L."/>
            <person name="Lee J."/>
            <person name="Lipzen A."/>
            <person name="Pangilinan J."/>
            <person name="LaButti K."/>
            <person name="Hainaut M."/>
            <person name="Henrissat B."/>
            <person name="Grigoriev I.V."/>
            <person name="Spatafora J.W."/>
            <person name="Aime M.C."/>
        </authorList>
    </citation>
    <scope>NUCLEOTIDE SEQUENCE [LARGE SCALE GENOMIC DNA]</scope>
    <source>
        <strain evidence="1 2">SA 807</strain>
    </source>
</reference>
<proteinExistence type="predicted"/>
<name>A0ACD0NS76_9BASI</name>
<dbReference type="Proteomes" id="UP000245626">
    <property type="component" value="Unassembled WGS sequence"/>
</dbReference>
<keyword evidence="2" id="KW-1185">Reference proteome</keyword>
<evidence type="ECO:0000313" key="2">
    <source>
        <dbReference type="Proteomes" id="UP000245626"/>
    </source>
</evidence>
<gene>
    <name evidence="1" type="ORF">IE53DRAFT_184658</name>
</gene>
<accession>A0ACD0NS76</accession>
<sequence length="246" mass="28827">MFLFPLFVLFFFFFERSPFFAAPFPFRRIDWWGSPHLLLLQAAPAFRSLTVQEGQGEESEWARRFGFNLNGGPPFSDVMESLPPFLSIKGIRKKKNKEERRKKEREKERGKNVSFTRDASLFALPPIKSPSVHPGRDLVEATTPPSPPPPHRMWTVCVRSFGRKESLWRIRRTFFPFPLPFTPLMHFDDDVCCPTKPARIIFFLDLSFPFRFSSLLPFFFGWRREGEKLLPLPSLPRSGRENVRFP</sequence>
<dbReference type="EMBL" id="KZ820164">
    <property type="protein sequence ID" value="PWN48652.1"/>
    <property type="molecule type" value="Genomic_DNA"/>
</dbReference>